<feature type="compositionally biased region" description="Polar residues" evidence="2">
    <location>
        <begin position="31"/>
        <end position="40"/>
    </location>
</feature>
<evidence type="ECO:0008006" key="7">
    <source>
        <dbReference type="Google" id="ProtNLM"/>
    </source>
</evidence>
<feature type="region of interest" description="Disordered" evidence="2">
    <location>
        <begin position="231"/>
        <end position="259"/>
    </location>
</feature>
<dbReference type="STRING" id="252740.A0A423VX06"/>
<dbReference type="PROSITE" id="PS50056">
    <property type="entry name" value="TYR_PHOSPHATASE_2"/>
    <property type="match status" value="1"/>
</dbReference>
<dbReference type="OrthoDB" id="10253954at2759"/>
<name>A0A423VX06_CYTCH</name>
<dbReference type="PROSITE" id="PS00383">
    <property type="entry name" value="TYR_PHOSPHATASE_1"/>
    <property type="match status" value="1"/>
</dbReference>
<evidence type="ECO:0000256" key="2">
    <source>
        <dbReference type="SAM" id="MobiDB-lite"/>
    </source>
</evidence>
<comment type="similarity">
    <text evidence="1">Belongs to the protein-tyrosine phosphatase family. Non-receptor class subfamily.</text>
</comment>
<evidence type="ECO:0000259" key="4">
    <source>
        <dbReference type="PROSITE" id="PS50056"/>
    </source>
</evidence>
<dbReference type="SUPFAM" id="SSF52799">
    <property type="entry name" value="(Phosphotyrosine protein) phosphatases II"/>
    <property type="match status" value="1"/>
</dbReference>
<feature type="compositionally biased region" description="Polar residues" evidence="2">
    <location>
        <begin position="231"/>
        <end position="242"/>
    </location>
</feature>
<evidence type="ECO:0000313" key="6">
    <source>
        <dbReference type="Proteomes" id="UP000284375"/>
    </source>
</evidence>
<proteinExistence type="inferred from homology"/>
<feature type="compositionally biased region" description="Polar residues" evidence="2">
    <location>
        <begin position="409"/>
        <end position="419"/>
    </location>
</feature>
<accession>A0A423VX06</accession>
<gene>
    <name evidence="5" type="ORF">VSDG_05384</name>
</gene>
<dbReference type="InterPro" id="IPR000387">
    <property type="entry name" value="Tyr_Pase_dom"/>
</dbReference>
<dbReference type="Pfam" id="PF00102">
    <property type="entry name" value="Y_phosphatase"/>
    <property type="match status" value="3"/>
</dbReference>
<feature type="domain" description="Tyrosine-protein phosphatase" evidence="3">
    <location>
        <begin position="199"/>
        <end position="613"/>
    </location>
</feature>
<feature type="compositionally biased region" description="Basic and acidic residues" evidence="2">
    <location>
        <begin position="527"/>
        <end position="536"/>
    </location>
</feature>
<protein>
    <recommendedName>
        <fullName evidence="7">Tyrosine specific protein phosphatases domain-containing protein</fullName>
    </recommendedName>
</protein>
<dbReference type="Gene3D" id="3.90.190.10">
    <property type="entry name" value="Protein tyrosine phosphatase superfamily"/>
    <property type="match status" value="2"/>
</dbReference>
<dbReference type="InterPro" id="IPR029021">
    <property type="entry name" value="Prot-tyrosine_phosphatase-like"/>
</dbReference>
<dbReference type="PRINTS" id="PR00700">
    <property type="entry name" value="PRTYPHPHTASE"/>
</dbReference>
<sequence length="662" mass="73632">MDRLRSGFRKTRKDTPSQPTIVTDSPRRSGKTTPESASLPPQSPRVPAKEKKPSPFRSLRELSRSHKRARSPPAGSIPRSPIGAAYTFEGFDGFAERPTSSPLFRKDSQRSTGASQETTTTTIDSQPLPDNKSNDSGACEKQQPAPKMPSFLSLSAQEVEAKFQDIVWMERNRMLQSVANPSPDLKWARVTGDHIKKLDRYMNIQPWQNNRVKLKVPPGKLDYINASPITLPSISPQQATTHARSREHSQDGTTVGLSDLASGGPDRYIAMQGPKLKTADHVWRMIVEQLESPGVIVMLTETHEANMEKCYPYFPRSPDDPPLEVNRKDEFGDGFRATVRCEAIEETEAGEAIELRKLVVRVYKEPRKAAKVNGNSVGECAPKSNSPVDENGDVKMLSPQKTPLEDVLTNDSSDDSSATVELDQPLEEPSEPSLPSPTESPGAYEERIVWHFLYKKWPDFGVPAIEDLDSFFKLMRLSREKNARPQNPRIVHCSAGVGRSGTFIALEHLIRELDAGVLEDWDSPAHFRRQQDPKDGDNDESSSAEGQNGHVPGEETTEASKMDVEQHQMEAAVAAVEGDDLIFHTVNQLREQRRHMVQADSQYLFIYQVMRKLWEDRYGPADSGDEVAAGAAPAQQVTDADYMGNNGAPAAKRLEVDPFVEE</sequence>
<reference evidence="5 6" key="1">
    <citation type="submission" date="2015-09" db="EMBL/GenBank/DDBJ databases">
        <title>Host preference determinants of Valsa canker pathogens revealed by comparative genomics.</title>
        <authorList>
            <person name="Yin Z."/>
            <person name="Huang L."/>
        </authorList>
    </citation>
    <scope>NUCLEOTIDE SEQUENCE [LARGE SCALE GENOMIC DNA]</scope>
    <source>
        <strain evidence="5 6">YSFL</strain>
    </source>
</reference>
<feature type="region of interest" description="Disordered" evidence="2">
    <location>
        <begin position="1"/>
        <end position="84"/>
    </location>
</feature>
<comment type="caution">
    <text evidence="5">The sequence shown here is derived from an EMBL/GenBank/DDBJ whole genome shotgun (WGS) entry which is preliminary data.</text>
</comment>
<feature type="region of interest" description="Disordered" evidence="2">
    <location>
        <begin position="527"/>
        <end position="562"/>
    </location>
</feature>
<dbReference type="InterPro" id="IPR000242">
    <property type="entry name" value="PTP_cat"/>
</dbReference>
<feature type="region of interest" description="Disordered" evidence="2">
    <location>
        <begin position="371"/>
        <end position="441"/>
    </location>
</feature>
<dbReference type="PANTHER" id="PTHR19134">
    <property type="entry name" value="RECEPTOR-TYPE TYROSINE-PROTEIN PHOSPHATASE"/>
    <property type="match status" value="1"/>
</dbReference>
<feature type="region of interest" description="Disordered" evidence="2">
    <location>
        <begin position="97"/>
        <end position="146"/>
    </location>
</feature>
<feature type="domain" description="Tyrosine specific protein phosphatases" evidence="4">
    <location>
        <begin position="469"/>
        <end position="604"/>
    </location>
</feature>
<feature type="compositionally biased region" description="Basic and acidic residues" evidence="2">
    <location>
        <begin position="47"/>
        <end position="64"/>
    </location>
</feature>
<dbReference type="SMART" id="SM00194">
    <property type="entry name" value="PTPc"/>
    <property type="match status" value="1"/>
</dbReference>
<feature type="compositionally biased region" description="Basic residues" evidence="2">
    <location>
        <begin position="1"/>
        <end position="12"/>
    </location>
</feature>
<dbReference type="PANTHER" id="PTHR19134:SF449">
    <property type="entry name" value="TYROSINE-PROTEIN PHOSPHATASE 1"/>
    <property type="match status" value="1"/>
</dbReference>
<evidence type="ECO:0000259" key="3">
    <source>
        <dbReference type="PROSITE" id="PS50055"/>
    </source>
</evidence>
<dbReference type="Proteomes" id="UP000284375">
    <property type="component" value="Unassembled WGS sequence"/>
</dbReference>
<dbReference type="EMBL" id="LJZO01000023">
    <property type="protein sequence ID" value="ROV95531.1"/>
    <property type="molecule type" value="Genomic_DNA"/>
</dbReference>
<keyword evidence="6" id="KW-1185">Reference proteome</keyword>
<feature type="region of interest" description="Disordered" evidence="2">
    <location>
        <begin position="639"/>
        <end position="662"/>
    </location>
</feature>
<dbReference type="GO" id="GO:0004725">
    <property type="term" value="F:protein tyrosine phosphatase activity"/>
    <property type="evidence" value="ECO:0007669"/>
    <property type="project" value="InterPro"/>
</dbReference>
<dbReference type="InterPro" id="IPR050348">
    <property type="entry name" value="Protein-Tyr_Phosphatase"/>
</dbReference>
<dbReference type="PROSITE" id="PS50055">
    <property type="entry name" value="TYR_PHOSPHATASE_PTP"/>
    <property type="match status" value="1"/>
</dbReference>
<dbReference type="InterPro" id="IPR016130">
    <property type="entry name" value="Tyr_Pase_AS"/>
</dbReference>
<evidence type="ECO:0000313" key="5">
    <source>
        <dbReference type="EMBL" id="ROV95531.1"/>
    </source>
</evidence>
<dbReference type="AlphaFoldDB" id="A0A423VX06"/>
<organism evidence="5 6">
    <name type="scientific">Cytospora chrysosperma</name>
    <name type="common">Cytospora canker fungus</name>
    <name type="synonym">Sphaeria chrysosperma</name>
    <dbReference type="NCBI Taxonomy" id="252740"/>
    <lineage>
        <taxon>Eukaryota</taxon>
        <taxon>Fungi</taxon>
        <taxon>Dikarya</taxon>
        <taxon>Ascomycota</taxon>
        <taxon>Pezizomycotina</taxon>
        <taxon>Sordariomycetes</taxon>
        <taxon>Sordariomycetidae</taxon>
        <taxon>Diaporthales</taxon>
        <taxon>Cytosporaceae</taxon>
        <taxon>Cytospora</taxon>
    </lineage>
</organism>
<feature type="compositionally biased region" description="Low complexity" evidence="2">
    <location>
        <begin position="431"/>
        <end position="441"/>
    </location>
</feature>
<evidence type="ECO:0000256" key="1">
    <source>
        <dbReference type="ARBA" id="ARBA00009649"/>
    </source>
</evidence>
<dbReference type="InterPro" id="IPR003595">
    <property type="entry name" value="Tyr_Pase_cat"/>
</dbReference>
<dbReference type="SMART" id="SM00404">
    <property type="entry name" value="PTPc_motif"/>
    <property type="match status" value="1"/>
</dbReference>